<evidence type="ECO:0000256" key="13">
    <source>
        <dbReference type="SAM" id="Phobius"/>
    </source>
</evidence>
<evidence type="ECO:0000256" key="1">
    <source>
        <dbReference type="ARBA" id="ARBA00004141"/>
    </source>
</evidence>
<comment type="caution">
    <text evidence="14">The sequence shown here is derived from an EMBL/GenBank/DDBJ whole genome shotgun (WGS) entry which is preliminary data.</text>
</comment>
<dbReference type="InterPro" id="IPR001873">
    <property type="entry name" value="ENaC"/>
</dbReference>
<keyword evidence="11 12" id="KW-0407">Ion channel</keyword>
<dbReference type="PANTHER" id="PTHR11690">
    <property type="entry name" value="AMILORIDE-SENSITIVE SODIUM CHANNEL-RELATED"/>
    <property type="match status" value="1"/>
</dbReference>
<keyword evidence="8 12" id="KW-0406">Ion transport</keyword>
<keyword evidence="4 12" id="KW-0894">Sodium channel</keyword>
<proteinExistence type="inferred from homology"/>
<sequence>MSNSSIHGLRYLVGNKTTVLEKIVWFVLLLVSIYMCSLWIISAWQAWEENPAFIGVGQAPVRAWEIPFPAVTVCPIYRYNQYSEYRFPNIEGESTTNESVVLEPSDKCDYFKNNDKYGDTDFFEGEPWEKFLTETALSPNQVILKSFLTDGNDTTDISFSSIQTQWGVCHTFNSLDKADLFRDLTHTPESFWKQRTISYWTFDKNYYKKNEAVYPQRLKNMIDNVVVHLESTLGYVACFTPNEYYISLHHPGESPTLGHTITIKPEKDYNIWIKPEITIASERLKPYSPSRKKCFFSDERYLQFYKIYTEDNCKLECLANYTLTVCGCVPAYFPHNKTTKLCGRNRSGCLQKSERVMAHLESGLTQDPVCNCLPSCNSVIYTWEVDSKESEYQHRIVVTLQYKNVKFNVLERNELFGDVNFWSSCGGILGLFAGFSVLSLAEIFYYLVFRWMNNLFGNLWEKLHRLYLSF</sequence>
<keyword evidence="7" id="KW-0915">Sodium</keyword>
<dbReference type="PANTHER" id="PTHR11690:SF288">
    <property type="entry name" value="AMILORIDE-SENSITIVE NA+ CHANNEL-RELATED"/>
    <property type="match status" value="1"/>
</dbReference>
<dbReference type="GO" id="GO:0015280">
    <property type="term" value="F:ligand-gated sodium channel activity"/>
    <property type="evidence" value="ECO:0007669"/>
    <property type="project" value="TreeGrafter"/>
</dbReference>
<feature type="transmembrane region" description="Helical" evidence="13">
    <location>
        <begin position="23"/>
        <end position="47"/>
    </location>
</feature>
<comment type="similarity">
    <text evidence="2 12">Belongs to the amiloride-sensitive sodium channel (TC 1.A.6) family.</text>
</comment>
<dbReference type="Pfam" id="PF00858">
    <property type="entry name" value="ASC"/>
    <property type="match status" value="1"/>
</dbReference>
<evidence type="ECO:0000256" key="9">
    <source>
        <dbReference type="ARBA" id="ARBA00023136"/>
    </source>
</evidence>
<evidence type="ECO:0000256" key="3">
    <source>
        <dbReference type="ARBA" id="ARBA00022448"/>
    </source>
</evidence>
<evidence type="ECO:0000256" key="7">
    <source>
        <dbReference type="ARBA" id="ARBA00023053"/>
    </source>
</evidence>
<evidence type="ECO:0000256" key="12">
    <source>
        <dbReference type="RuleBase" id="RU000679"/>
    </source>
</evidence>
<accession>A0AA38J118</accession>
<organism evidence="14 15">
    <name type="scientific">Zophobas morio</name>
    <dbReference type="NCBI Taxonomy" id="2755281"/>
    <lineage>
        <taxon>Eukaryota</taxon>
        <taxon>Metazoa</taxon>
        <taxon>Ecdysozoa</taxon>
        <taxon>Arthropoda</taxon>
        <taxon>Hexapoda</taxon>
        <taxon>Insecta</taxon>
        <taxon>Pterygota</taxon>
        <taxon>Neoptera</taxon>
        <taxon>Endopterygota</taxon>
        <taxon>Coleoptera</taxon>
        <taxon>Polyphaga</taxon>
        <taxon>Cucujiformia</taxon>
        <taxon>Tenebrionidae</taxon>
        <taxon>Zophobas</taxon>
    </lineage>
</organism>
<protein>
    <recommendedName>
        <fullName evidence="16">Sodium channel protein Nach</fullName>
    </recommendedName>
</protein>
<keyword evidence="9 13" id="KW-0472">Membrane</keyword>
<dbReference type="Proteomes" id="UP001168821">
    <property type="component" value="Unassembled WGS sequence"/>
</dbReference>
<dbReference type="AlphaFoldDB" id="A0AA38J118"/>
<evidence type="ECO:0000256" key="2">
    <source>
        <dbReference type="ARBA" id="ARBA00007193"/>
    </source>
</evidence>
<name>A0AA38J118_9CUCU</name>
<keyword evidence="6 13" id="KW-1133">Transmembrane helix</keyword>
<evidence type="ECO:0000256" key="5">
    <source>
        <dbReference type="ARBA" id="ARBA00022692"/>
    </source>
</evidence>
<gene>
    <name evidence="14" type="ORF">Zmor_000248</name>
</gene>
<dbReference type="GO" id="GO:0005886">
    <property type="term" value="C:plasma membrane"/>
    <property type="evidence" value="ECO:0007669"/>
    <property type="project" value="TreeGrafter"/>
</dbReference>
<evidence type="ECO:0000256" key="4">
    <source>
        <dbReference type="ARBA" id="ARBA00022461"/>
    </source>
</evidence>
<dbReference type="EMBL" id="JALNTZ010000001">
    <property type="protein sequence ID" value="KAJ3664699.1"/>
    <property type="molecule type" value="Genomic_DNA"/>
</dbReference>
<evidence type="ECO:0000313" key="15">
    <source>
        <dbReference type="Proteomes" id="UP001168821"/>
    </source>
</evidence>
<evidence type="ECO:0000313" key="14">
    <source>
        <dbReference type="EMBL" id="KAJ3664699.1"/>
    </source>
</evidence>
<keyword evidence="15" id="KW-1185">Reference proteome</keyword>
<dbReference type="Gene3D" id="1.10.287.770">
    <property type="entry name" value="YojJ-like"/>
    <property type="match status" value="1"/>
</dbReference>
<reference evidence="14" key="1">
    <citation type="journal article" date="2023" name="G3 (Bethesda)">
        <title>Whole genome assemblies of Zophobas morio and Tenebrio molitor.</title>
        <authorList>
            <person name="Kaur S."/>
            <person name="Stinson S.A."/>
            <person name="diCenzo G.C."/>
        </authorList>
    </citation>
    <scope>NUCLEOTIDE SEQUENCE</scope>
    <source>
        <strain evidence="14">QUZm001</strain>
    </source>
</reference>
<comment type="subcellular location">
    <subcellularLocation>
        <location evidence="1">Membrane</location>
        <topology evidence="1">Multi-pass membrane protein</topology>
    </subcellularLocation>
</comment>
<evidence type="ECO:0000256" key="10">
    <source>
        <dbReference type="ARBA" id="ARBA00023201"/>
    </source>
</evidence>
<evidence type="ECO:0008006" key="16">
    <source>
        <dbReference type="Google" id="ProtNLM"/>
    </source>
</evidence>
<dbReference type="Gene3D" id="1.10.287.820">
    <property type="entry name" value="Acid-sensing ion channel domain"/>
    <property type="match status" value="1"/>
</dbReference>
<keyword evidence="3 12" id="KW-0813">Transport</keyword>
<keyword evidence="5 12" id="KW-0812">Transmembrane</keyword>
<evidence type="ECO:0000256" key="8">
    <source>
        <dbReference type="ARBA" id="ARBA00023065"/>
    </source>
</evidence>
<evidence type="ECO:0000256" key="6">
    <source>
        <dbReference type="ARBA" id="ARBA00022989"/>
    </source>
</evidence>
<keyword evidence="10 12" id="KW-0739">Sodium transport</keyword>
<feature type="transmembrane region" description="Helical" evidence="13">
    <location>
        <begin position="421"/>
        <end position="448"/>
    </location>
</feature>
<evidence type="ECO:0000256" key="11">
    <source>
        <dbReference type="ARBA" id="ARBA00023303"/>
    </source>
</evidence>